<proteinExistence type="predicted"/>
<reference evidence="1" key="2">
    <citation type="journal article" date="2015" name="Fish Shellfish Immunol.">
        <title>Early steps in the European eel (Anguilla anguilla)-Vibrio vulnificus interaction in the gills: Role of the RtxA13 toxin.</title>
        <authorList>
            <person name="Callol A."/>
            <person name="Pajuelo D."/>
            <person name="Ebbesson L."/>
            <person name="Teles M."/>
            <person name="MacKenzie S."/>
            <person name="Amaro C."/>
        </authorList>
    </citation>
    <scope>NUCLEOTIDE SEQUENCE</scope>
</reference>
<accession>A0A0E9Q938</accession>
<name>A0A0E9Q938_ANGAN</name>
<evidence type="ECO:0000313" key="1">
    <source>
        <dbReference type="EMBL" id="JAH12643.1"/>
    </source>
</evidence>
<dbReference type="AlphaFoldDB" id="A0A0E9Q938"/>
<protein>
    <submittedName>
        <fullName evidence="1">Uncharacterized protein</fullName>
    </submittedName>
</protein>
<dbReference type="EMBL" id="GBXM01095934">
    <property type="protein sequence ID" value="JAH12643.1"/>
    <property type="molecule type" value="Transcribed_RNA"/>
</dbReference>
<sequence length="40" mass="4661">MHCVTGRKGVRGFSSNSNRHNTPFHFIPNIMRIRLMFPCT</sequence>
<reference evidence="1" key="1">
    <citation type="submission" date="2014-11" db="EMBL/GenBank/DDBJ databases">
        <authorList>
            <person name="Amaro Gonzalez C."/>
        </authorList>
    </citation>
    <scope>NUCLEOTIDE SEQUENCE</scope>
</reference>
<organism evidence="1">
    <name type="scientific">Anguilla anguilla</name>
    <name type="common">European freshwater eel</name>
    <name type="synonym">Muraena anguilla</name>
    <dbReference type="NCBI Taxonomy" id="7936"/>
    <lineage>
        <taxon>Eukaryota</taxon>
        <taxon>Metazoa</taxon>
        <taxon>Chordata</taxon>
        <taxon>Craniata</taxon>
        <taxon>Vertebrata</taxon>
        <taxon>Euteleostomi</taxon>
        <taxon>Actinopterygii</taxon>
        <taxon>Neopterygii</taxon>
        <taxon>Teleostei</taxon>
        <taxon>Anguilliformes</taxon>
        <taxon>Anguillidae</taxon>
        <taxon>Anguilla</taxon>
    </lineage>
</organism>